<reference evidence="2" key="1">
    <citation type="submission" date="2017-03" db="EMBL/GenBank/DDBJ databases">
        <title>Phytopthora megakarya and P. palmivora, two closely related causual agents of cacao black pod achieved similar genome size and gene model numbers by different mechanisms.</title>
        <authorList>
            <person name="Ali S."/>
            <person name="Shao J."/>
            <person name="Larry D.J."/>
            <person name="Kronmiller B."/>
            <person name="Shen D."/>
            <person name="Strem M.D."/>
            <person name="Melnick R.L."/>
            <person name="Guiltinan M.J."/>
            <person name="Tyler B.M."/>
            <person name="Meinhardt L.W."/>
            <person name="Bailey B.A."/>
        </authorList>
    </citation>
    <scope>NUCLEOTIDE SEQUENCE [LARGE SCALE GENOMIC DNA]</scope>
    <source>
        <strain evidence="2">zdho120</strain>
    </source>
</reference>
<comment type="caution">
    <text evidence="1">The sequence shown here is derived from an EMBL/GenBank/DDBJ whole genome shotgun (WGS) entry which is preliminary data.</text>
</comment>
<sequence>MYSRIEMIERLKNANRSKGMSDEVLADVIFNLCDAAQVVNPQMRYQHFLAGLRNSEWKTTLQTTMVNDIPRAVITLLYRNMHFPTEDEFEFDGDVTKKPNCEEIMMQ</sequence>
<dbReference type="OrthoDB" id="119763at2759"/>
<gene>
    <name evidence="1" type="ORF">PHMEG_0004701</name>
</gene>
<dbReference type="AlphaFoldDB" id="A0A225WUW8"/>
<dbReference type="Proteomes" id="UP000198211">
    <property type="component" value="Unassembled WGS sequence"/>
</dbReference>
<evidence type="ECO:0000313" key="2">
    <source>
        <dbReference type="Proteomes" id="UP000198211"/>
    </source>
</evidence>
<name>A0A225WUW8_9STRA</name>
<evidence type="ECO:0000313" key="1">
    <source>
        <dbReference type="EMBL" id="OWZ20839.1"/>
    </source>
</evidence>
<organism evidence="1 2">
    <name type="scientific">Phytophthora megakarya</name>
    <dbReference type="NCBI Taxonomy" id="4795"/>
    <lineage>
        <taxon>Eukaryota</taxon>
        <taxon>Sar</taxon>
        <taxon>Stramenopiles</taxon>
        <taxon>Oomycota</taxon>
        <taxon>Peronosporomycetes</taxon>
        <taxon>Peronosporales</taxon>
        <taxon>Peronosporaceae</taxon>
        <taxon>Phytophthora</taxon>
    </lineage>
</organism>
<keyword evidence="2" id="KW-1185">Reference proteome</keyword>
<proteinExistence type="predicted"/>
<accession>A0A225WUW8</accession>
<dbReference type="EMBL" id="NBNE01000285">
    <property type="protein sequence ID" value="OWZ20839.1"/>
    <property type="molecule type" value="Genomic_DNA"/>
</dbReference>
<protein>
    <submittedName>
        <fullName evidence="1">Uncharacterized protein</fullName>
    </submittedName>
</protein>